<evidence type="ECO:0000313" key="1">
    <source>
        <dbReference type="EMBL" id="KAA1013029.1"/>
    </source>
</evidence>
<dbReference type="RefSeq" id="WP_149669659.1">
    <property type="nucleotide sequence ID" value="NZ_VTUZ01000005.1"/>
</dbReference>
<evidence type="ECO:0000313" key="2">
    <source>
        <dbReference type="Proteomes" id="UP000325273"/>
    </source>
</evidence>
<gene>
    <name evidence="1" type="ORF">FVF58_09570</name>
</gene>
<protein>
    <submittedName>
        <fullName evidence="1">Uncharacterized protein</fullName>
    </submittedName>
</protein>
<dbReference type="EMBL" id="VTUZ01000005">
    <property type="protein sequence ID" value="KAA1013029.1"/>
    <property type="molecule type" value="Genomic_DNA"/>
</dbReference>
<comment type="caution">
    <text evidence="1">The sequence shown here is derived from an EMBL/GenBank/DDBJ whole genome shotgun (WGS) entry which is preliminary data.</text>
</comment>
<accession>A0A5B0HCK3</accession>
<dbReference type="Proteomes" id="UP000325273">
    <property type="component" value="Unassembled WGS sequence"/>
</dbReference>
<keyword evidence="2" id="KW-1185">Reference proteome</keyword>
<dbReference type="AlphaFoldDB" id="A0A5B0HCK3"/>
<name>A0A5B0HCK3_9BURK</name>
<proteinExistence type="predicted"/>
<organism evidence="1 2">
    <name type="scientific">Paraburkholderia panacisoli</name>
    <dbReference type="NCBI Taxonomy" id="2603818"/>
    <lineage>
        <taxon>Bacteria</taxon>
        <taxon>Pseudomonadati</taxon>
        <taxon>Pseudomonadota</taxon>
        <taxon>Betaproteobacteria</taxon>
        <taxon>Burkholderiales</taxon>
        <taxon>Burkholderiaceae</taxon>
        <taxon>Paraburkholderia</taxon>
    </lineage>
</organism>
<reference evidence="1 2" key="1">
    <citation type="submission" date="2019-08" db="EMBL/GenBank/DDBJ databases">
        <title>Paraburkholderia sp. DCY113.</title>
        <authorList>
            <person name="Kang J."/>
        </authorList>
    </citation>
    <scope>NUCLEOTIDE SEQUENCE [LARGE SCALE GENOMIC DNA]</scope>
    <source>
        <strain evidence="1 2">DCY113</strain>
    </source>
</reference>
<sequence>MNLKTCTKCGVTKAFDHFHAHNRSKDGKRSTCKTCRQSEDPGAAARARRYYANNREKVLAYQKAYSKDHPEVAARSQKVWLGKNGFLYQVQWKRNNPGRVNALTAKRRECVRRATPTWANLVEIEKFYIEARALTESTGVPHHVDHVVPMTSKLVCGLHCQFNLQVLPGKENLQKHNRHWPDMP</sequence>